<reference evidence="1 2" key="1">
    <citation type="submission" date="2021-06" db="EMBL/GenBank/DDBJ databases">
        <authorList>
            <person name="Kallberg Y."/>
            <person name="Tangrot J."/>
            <person name="Rosling A."/>
        </authorList>
    </citation>
    <scope>NUCLEOTIDE SEQUENCE [LARGE SCALE GENOMIC DNA]</scope>
    <source>
        <strain evidence="1 2">120-4 pot B 10/14</strain>
    </source>
</reference>
<sequence>QRINVWLCDMPEPSKYKYYIKEIVFHFNSRWKYRSINMRHRLLSENITLTPLPKHLLVLKIFLDIYFDNFGTYRNVYHSLGGLYLQFGNMPLDFRKQLKNYFLIGFVPFSADFNNFITPILKDIKRLESGLIIKTLIGDAWVVGGVGCITADLPQGNDLADYTNFNYDYMQNAHFHQQMEERFTKIESQYSKAEREHLEVEYGLAKPGPLRILKWDQHIQTPQDAYHSMGEKARTLLEATFNTFNVKGESAFLKHWKDIEKPTNWYQMPNPLQHQ</sequence>
<feature type="non-terminal residue" evidence="1">
    <location>
        <position position="1"/>
    </location>
</feature>
<evidence type="ECO:0000313" key="1">
    <source>
        <dbReference type="EMBL" id="CAG8836020.1"/>
    </source>
</evidence>
<gene>
    <name evidence="1" type="ORF">GMARGA_LOCUS32833</name>
</gene>
<protein>
    <submittedName>
        <fullName evidence="1">9883_t:CDS:1</fullName>
    </submittedName>
</protein>
<dbReference type="EMBL" id="CAJVQB010052687">
    <property type="protein sequence ID" value="CAG8836020.1"/>
    <property type="molecule type" value="Genomic_DNA"/>
</dbReference>
<evidence type="ECO:0000313" key="2">
    <source>
        <dbReference type="Proteomes" id="UP000789901"/>
    </source>
</evidence>
<proteinExistence type="predicted"/>
<keyword evidence="2" id="KW-1185">Reference proteome</keyword>
<dbReference type="Proteomes" id="UP000789901">
    <property type="component" value="Unassembled WGS sequence"/>
</dbReference>
<comment type="caution">
    <text evidence="1">The sequence shown here is derived from an EMBL/GenBank/DDBJ whole genome shotgun (WGS) entry which is preliminary data.</text>
</comment>
<accession>A0ABN7WMT4</accession>
<name>A0ABN7WMT4_GIGMA</name>
<organism evidence="1 2">
    <name type="scientific">Gigaspora margarita</name>
    <dbReference type="NCBI Taxonomy" id="4874"/>
    <lineage>
        <taxon>Eukaryota</taxon>
        <taxon>Fungi</taxon>
        <taxon>Fungi incertae sedis</taxon>
        <taxon>Mucoromycota</taxon>
        <taxon>Glomeromycotina</taxon>
        <taxon>Glomeromycetes</taxon>
        <taxon>Diversisporales</taxon>
        <taxon>Gigasporaceae</taxon>
        <taxon>Gigaspora</taxon>
    </lineage>
</organism>